<name>A0A8J4AW92_9CHLO</name>
<gene>
    <name evidence="2" type="ORF">Vafri_4939</name>
</gene>
<accession>A0A8J4AW92</accession>
<feature type="region of interest" description="Disordered" evidence="1">
    <location>
        <begin position="325"/>
        <end position="375"/>
    </location>
</feature>
<evidence type="ECO:0000313" key="2">
    <source>
        <dbReference type="EMBL" id="GIL48290.1"/>
    </source>
</evidence>
<evidence type="ECO:0000313" key="3">
    <source>
        <dbReference type="Proteomes" id="UP000747399"/>
    </source>
</evidence>
<feature type="compositionally biased region" description="Low complexity" evidence="1">
    <location>
        <begin position="342"/>
        <end position="362"/>
    </location>
</feature>
<keyword evidence="3" id="KW-1185">Reference proteome</keyword>
<proteinExistence type="predicted"/>
<dbReference type="EMBL" id="BNCO01000005">
    <property type="protein sequence ID" value="GIL48290.1"/>
    <property type="molecule type" value="Genomic_DNA"/>
</dbReference>
<dbReference type="AlphaFoldDB" id="A0A8J4AW92"/>
<organism evidence="2 3">
    <name type="scientific">Volvox africanus</name>
    <dbReference type="NCBI Taxonomy" id="51714"/>
    <lineage>
        <taxon>Eukaryota</taxon>
        <taxon>Viridiplantae</taxon>
        <taxon>Chlorophyta</taxon>
        <taxon>core chlorophytes</taxon>
        <taxon>Chlorophyceae</taxon>
        <taxon>CS clade</taxon>
        <taxon>Chlamydomonadales</taxon>
        <taxon>Volvocaceae</taxon>
        <taxon>Volvox</taxon>
    </lineage>
</organism>
<reference evidence="2" key="1">
    <citation type="journal article" date="2021" name="Proc. Natl. Acad. Sci. U.S.A.">
        <title>Three genomes in the algal genus Volvox reveal the fate of a haploid sex-determining region after a transition to homothallism.</title>
        <authorList>
            <person name="Yamamoto K."/>
            <person name="Hamaji T."/>
            <person name="Kawai-Toyooka H."/>
            <person name="Matsuzaki R."/>
            <person name="Takahashi F."/>
            <person name="Nishimura Y."/>
            <person name="Kawachi M."/>
            <person name="Noguchi H."/>
            <person name="Minakuchi Y."/>
            <person name="Umen J.G."/>
            <person name="Toyoda A."/>
            <person name="Nozaki H."/>
        </authorList>
    </citation>
    <scope>NUCLEOTIDE SEQUENCE</scope>
    <source>
        <strain evidence="2">NIES-3780</strain>
    </source>
</reference>
<dbReference type="Proteomes" id="UP000747399">
    <property type="component" value="Unassembled WGS sequence"/>
</dbReference>
<evidence type="ECO:0000256" key="1">
    <source>
        <dbReference type="SAM" id="MobiDB-lite"/>
    </source>
</evidence>
<protein>
    <submittedName>
        <fullName evidence="2">Uncharacterized protein</fullName>
    </submittedName>
</protein>
<feature type="compositionally biased region" description="Gly residues" evidence="1">
    <location>
        <begin position="363"/>
        <end position="375"/>
    </location>
</feature>
<comment type="caution">
    <text evidence="2">The sequence shown here is derived from an EMBL/GenBank/DDBJ whole genome shotgun (WGS) entry which is preliminary data.</text>
</comment>
<sequence>MTSLSIWKCLKSVRADSARLHRKPASTGRYNRWIKCSVYNEEMASRQSLPQPFDLLLAKTSSGGTEPLQVLDGGDGATFTALWKGHVLSITATHAQAIEESWTTERIGKYPSAGSDLFRTFPGLQSMLLEDLHSHSGAPEPAFTSFSNVYSLTQLQTEVAENASLWCDGTRPGAPEKTAVQSLTLTAGELVSLIQGKRGVVIVQLWNGFDRSRGQPVYDPWVIDLLEAALRTPGVRAMPSVAPGGVGLTAVLFADKEPWNAWGPHLASFGCQANAVAGSAYYKVLIGKILGYNDENIYGYVRSVGGGLTPAVISQVDADLKKLSKTKPKLPWNREGSRGKKAMGNSAAAAAGSSAVVKSPGGQRRGGGGGGNGPR</sequence>